<accession>A0A6B3N7J4</accession>
<organism evidence="1">
    <name type="scientific">Symploca sp. SIO1C4</name>
    <dbReference type="NCBI Taxonomy" id="2607765"/>
    <lineage>
        <taxon>Bacteria</taxon>
        <taxon>Bacillati</taxon>
        <taxon>Cyanobacteriota</taxon>
        <taxon>Cyanophyceae</taxon>
        <taxon>Coleofasciculales</taxon>
        <taxon>Coleofasciculaceae</taxon>
        <taxon>Symploca</taxon>
    </lineage>
</organism>
<dbReference type="EMBL" id="JAAHFQ010000108">
    <property type="protein sequence ID" value="NER27523.1"/>
    <property type="molecule type" value="Genomic_DNA"/>
</dbReference>
<gene>
    <name evidence="1" type="ORF">F6J89_07780</name>
</gene>
<dbReference type="AlphaFoldDB" id="A0A6B3N7J4"/>
<comment type="caution">
    <text evidence="1">The sequence shown here is derived from an EMBL/GenBank/DDBJ whole genome shotgun (WGS) entry which is preliminary data.</text>
</comment>
<proteinExistence type="predicted"/>
<evidence type="ECO:0000313" key="1">
    <source>
        <dbReference type="EMBL" id="NER27523.1"/>
    </source>
</evidence>
<reference evidence="1" key="1">
    <citation type="submission" date="2019-11" db="EMBL/GenBank/DDBJ databases">
        <title>Genomic insights into an expanded diversity of filamentous marine cyanobacteria reveals the extraordinary biosynthetic potential of Moorea and Okeania.</title>
        <authorList>
            <person name="Ferreira Leao T."/>
            <person name="Wang M."/>
            <person name="Moss N."/>
            <person name="Da Silva R."/>
            <person name="Sanders J."/>
            <person name="Nurk S."/>
            <person name="Gurevich A."/>
            <person name="Humphrey G."/>
            <person name="Reher R."/>
            <person name="Zhu Q."/>
            <person name="Belda-Ferre P."/>
            <person name="Glukhov E."/>
            <person name="Rex R."/>
            <person name="Dorrestein P.C."/>
            <person name="Knight R."/>
            <person name="Pevzner P."/>
            <person name="Gerwick W.H."/>
            <person name="Gerwick L."/>
        </authorList>
    </citation>
    <scope>NUCLEOTIDE SEQUENCE</scope>
    <source>
        <strain evidence="1">SIO1C4</strain>
    </source>
</reference>
<protein>
    <submittedName>
        <fullName evidence="1">Uncharacterized protein</fullName>
    </submittedName>
</protein>
<sequence length="202" mass="22298">MAQLSWIKQKVVVSLLAVLLVISSLTIMVAPASADAKKSTVVTVQSQINHADEYGSVFRCVTGDYKPLLNDPDSCEILQGQIMNIKPFTKGLTGLPEKEMIYEVRSNNSTKDYICVKKGAIERGYADTVSDIVLDQKEKIEDVCATVNGVGDNKTKALFTVKEKEDGLYIVFQNTGRGDWKGYTGEFPYSTGEVKVDFDRIP</sequence>
<name>A0A6B3N7J4_9CYAN</name>